<dbReference type="InterPro" id="IPR007887">
    <property type="entry name" value="MecA_N"/>
</dbReference>
<dbReference type="PANTHER" id="PTHR30627:SF25">
    <property type="entry name" value="PENICILLIN-BINDING PROTEIN 3"/>
    <property type="match status" value="1"/>
</dbReference>
<accession>A0A6G8B1E4</accession>
<feature type="domain" description="Penicillin-binding protein dimerisation" evidence="6">
    <location>
        <begin position="180"/>
        <end position="345"/>
    </location>
</feature>
<evidence type="ECO:0000259" key="5">
    <source>
        <dbReference type="Pfam" id="PF00905"/>
    </source>
</evidence>
<dbReference type="GO" id="GO:0005886">
    <property type="term" value="C:plasma membrane"/>
    <property type="evidence" value="ECO:0007669"/>
    <property type="project" value="UniProtKB-SubCell"/>
</dbReference>
<dbReference type="Gene3D" id="3.40.710.10">
    <property type="entry name" value="DD-peptidase/beta-lactamase superfamily"/>
    <property type="match status" value="1"/>
</dbReference>
<reference evidence="8 9" key="1">
    <citation type="submission" date="2020-03" db="EMBL/GenBank/DDBJ databases">
        <title>Weissella sp. nov., isolated from Cybister lewisianus.</title>
        <authorList>
            <person name="Hyun D.-W."/>
            <person name="Bae J.-W."/>
        </authorList>
    </citation>
    <scope>NUCLEOTIDE SEQUENCE [LARGE SCALE GENOMIC DNA]</scope>
    <source>
        <strain evidence="8 9">HDW19</strain>
    </source>
</reference>
<dbReference type="InterPro" id="IPR050515">
    <property type="entry name" value="Beta-lactam/transpept"/>
</dbReference>
<dbReference type="SUPFAM" id="SSF56601">
    <property type="entry name" value="beta-lactamase/transpeptidase-like"/>
    <property type="match status" value="1"/>
</dbReference>
<dbReference type="SUPFAM" id="SSF54427">
    <property type="entry name" value="NTF2-like"/>
    <property type="match status" value="1"/>
</dbReference>
<dbReference type="Pfam" id="PF03717">
    <property type="entry name" value="PBP_dimer"/>
    <property type="match status" value="1"/>
</dbReference>
<dbReference type="RefSeq" id="WP_166011267.1">
    <property type="nucleotide sequence ID" value="NZ_CP049888.1"/>
</dbReference>
<evidence type="ECO:0000256" key="2">
    <source>
        <dbReference type="ARBA" id="ARBA00007171"/>
    </source>
</evidence>
<dbReference type="InterPro" id="IPR005311">
    <property type="entry name" value="PBP_dimer"/>
</dbReference>
<feature type="domain" description="NTF2-like N-terminal transpeptidase" evidence="7">
    <location>
        <begin position="54"/>
        <end position="171"/>
    </location>
</feature>
<dbReference type="Gene3D" id="3.10.450.100">
    <property type="entry name" value="NTF2-like, domain 1"/>
    <property type="match status" value="1"/>
</dbReference>
<dbReference type="KEGG" id="wco:G7084_06970"/>
<keyword evidence="4" id="KW-0812">Transmembrane</keyword>
<evidence type="ECO:0000256" key="4">
    <source>
        <dbReference type="SAM" id="Phobius"/>
    </source>
</evidence>
<dbReference type="EMBL" id="CP049888">
    <property type="protein sequence ID" value="QIL51057.1"/>
    <property type="molecule type" value="Genomic_DNA"/>
</dbReference>
<dbReference type="InterPro" id="IPR001460">
    <property type="entry name" value="PCN-bd_Tpept"/>
</dbReference>
<dbReference type="GO" id="GO:0071972">
    <property type="term" value="F:peptidoglycan L,D-transpeptidase activity"/>
    <property type="evidence" value="ECO:0007669"/>
    <property type="project" value="TreeGrafter"/>
</dbReference>
<dbReference type="InterPro" id="IPR012338">
    <property type="entry name" value="Beta-lactam/transpept-like"/>
</dbReference>
<evidence type="ECO:0000313" key="8">
    <source>
        <dbReference type="EMBL" id="QIL51057.1"/>
    </source>
</evidence>
<dbReference type="Pfam" id="PF05223">
    <property type="entry name" value="MecA_N"/>
    <property type="match status" value="1"/>
</dbReference>
<evidence type="ECO:0000313" key="9">
    <source>
        <dbReference type="Proteomes" id="UP000500741"/>
    </source>
</evidence>
<dbReference type="PANTHER" id="PTHR30627">
    <property type="entry name" value="PEPTIDOGLYCAN D,D-TRANSPEPTIDASE"/>
    <property type="match status" value="1"/>
</dbReference>
<name>A0A6G8B1E4_9LACO</name>
<evidence type="ECO:0000256" key="1">
    <source>
        <dbReference type="ARBA" id="ARBA00004162"/>
    </source>
</evidence>
<dbReference type="InterPro" id="IPR032710">
    <property type="entry name" value="NTF2-like_dom_sf"/>
</dbReference>
<evidence type="ECO:0000259" key="6">
    <source>
        <dbReference type="Pfam" id="PF03717"/>
    </source>
</evidence>
<keyword evidence="3 4" id="KW-0472">Membrane</keyword>
<dbReference type="GO" id="GO:0071555">
    <property type="term" value="P:cell wall organization"/>
    <property type="evidence" value="ECO:0007669"/>
    <property type="project" value="TreeGrafter"/>
</dbReference>
<dbReference type="Gene3D" id="3.30.1390.30">
    <property type="entry name" value="Penicillin-binding protein 2a, domain 3"/>
    <property type="match status" value="1"/>
</dbReference>
<dbReference type="Gene3D" id="3.90.1310.10">
    <property type="entry name" value="Penicillin-binding protein 2a (Domain 2)"/>
    <property type="match status" value="1"/>
</dbReference>
<proteinExistence type="inferred from homology"/>
<feature type="domain" description="Penicillin-binding protein transpeptidase" evidence="5">
    <location>
        <begin position="378"/>
        <end position="659"/>
    </location>
</feature>
<dbReference type="GO" id="GO:0046677">
    <property type="term" value="P:response to antibiotic"/>
    <property type="evidence" value="ECO:0007669"/>
    <property type="project" value="InterPro"/>
</dbReference>
<evidence type="ECO:0000256" key="3">
    <source>
        <dbReference type="ARBA" id="ARBA00023136"/>
    </source>
</evidence>
<comment type="similarity">
    <text evidence="2">Belongs to the transpeptidase family.</text>
</comment>
<dbReference type="GO" id="GO:0008658">
    <property type="term" value="F:penicillin binding"/>
    <property type="evidence" value="ECO:0007669"/>
    <property type="project" value="InterPro"/>
</dbReference>
<organism evidence="8 9">
    <name type="scientific">Weissella coleopterorum</name>
    <dbReference type="NCBI Taxonomy" id="2714949"/>
    <lineage>
        <taxon>Bacteria</taxon>
        <taxon>Bacillati</taxon>
        <taxon>Bacillota</taxon>
        <taxon>Bacilli</taxon>
        <taxon>Lactobacillales</taxon>
        <taxon>Lactobacillaceae</taxon>
        <taxon>Weissella</taxon>
    </lineage>
</organism>
<gene>
    <name evidence="8" type="ORF">G7084_06970</name>
</gene>
<dbReference type="AlphaFoldDB" id="A0A6G8B1E4"/>
<evidence type="ECO:0000259" key="7">
    <source>
        <dbReference type="Pfam" id="PF05223"/>
    </source>
</evidence>
<sequence length="680" mass="75081">MNDDLKSEKQGIGAKIKKIQHKKRWILGGSIAVVAIATGLGAFYYYNQTQAGQARQFAHTYTDNFAQKKYSNLLKHTDKASLEEYGLTTKDPSAKMKTSFDYLGVKSIKVKDVKTSFKGVNRYQMTYNADLKTPAGTIKNQHYVVNFTINKKQATVIYNSNLILPTLGKDDHLNIAKDGGQRGQILDRNDKVLAGTKVTKELKIVPQYFLNNDKSINQDQVDKVAKKYNVAADEIIKGINEYSEHPDWAYTVKTLGDDDYQKDDDGDGASIQESYDREYPLGAAASLLIGYTSTANADDVAKDSTLSGNDIVGRAGLESTYDKQLRGKEATKYQIMNQKGEVKKTVLYQKFQKGENLKLTIDADVQKATYDGFNNVPGSAVIQAPKTGELLAVVSTPSYDPTTLSSDNNADYPFMARFAKGYAPASTFKQVSAAIGLSKGTLNPEEIFHIEGTKWAPYNVTRVNSDTEVNLKTALQHSDNVYFAQQMLKVGRDAFQKELTDKFTFGRDYKLPITMKKASFSNTGNLEDDKQLVDSAYGQAQMSVNPIEMVTMFNFLDNDGSIVMPKLVLDDKDPVVIKDVAKSDDVKTILDDEVGIVSDATGYAHGLYNEGYKLAAKTGTAETGNNNQNALVSIHDLQNNKFTGIFVVEDSVVNGNNKNPQADVVAKNAVDYLENTFVNK</sequence>
<dbReference type="InterPro" id="IPR036138">
    <property type="entry name" value="PBP_dimer_sf"/>
</dbReference>
<feature type="transmembrane region" description="Helical" evidence="4">
    <location>
        <begin position="25"/>
        <end position="46"/>
    </location>
</feature>
<dbReference type="Proteomes" id="UP000500741">
    <property type="component" value="Chromosome"/>
</dbReference>
<protein>
    <submittedName>
        <fullName evidence="8">Penicillin-binding protein</fullName>
    </submittedName>
</protein>
<dbReference type="Pfam" id="PF00905">
    <property type="entry name" value="Transpeptidase"/>
    <property type="match status" value="1"/>
</dbReference>
<keyword evidence="4" id="KW-1133">Transmembrane helix</keyword>
<keyword evidence="9" id="KW-1185">Reference proteome</keyword>
<comment type="subcellular location">
    <subcellularLocation>
        <location evidence="1">Cell membrane</location>
        <topology evidence="1">Single-pass membrane protein</topology>
    </subcellularLocation>
</comment>
<dbReference type="SUPFAM" id="SSF56519">
    <property type="entry name" value="Penicillin binding protein dimerisation domain"/>
    <property type="match status" value="1"/>
</dbReference>